<protein>
    <submittedName>
        <fullName evidence="2">DUF3078 domain-containing protein</fullName>
    </submittedName>
</protein>
<proteinExistence type="predicted"/>
<dbReference type="InterPro" id="IPR021428">
    <property type="entry name" value="DUF3078"/>
</dbReference>
<gene>
    <name evidence="2" type="ORF">EXN75_14915</name>
</gene>
<sequence>MKLRFNILMAALLVCFSSWAQPKSHKHTKGVLEPETAEWVKNYMDSLSAARAHIDSSYYAAKDIRYSRLFTPLTFYHSPANHFLRLNPAGYSDSLECMLDKSLMFIYLNRPDLVRSNESRLDVVGAPIPEGAPRKTEVDIVEEVAPKAIELEASPMKIYVAKPNFWTIRGDYYLQFLQNYVSDNWYKGGESNYSMLGSVTMQANYNNKQKVKWENKLEMRLGYQTSKGDTLHKYKTSEDLLRYTGKFGLQATKRWYYTLQLIGQTQFTKGLRSNDKFVYSDFMSPFKLNLSVGMDYSIDWCNHRLKGSTHIAPLALNWKYVGRSSLATRYGLEEGQHGLVDYGSEFTVDFTWQMAENLRWKTRLYGYTTYERAELEWENTFSFQFNKYISSNIFLYPRFDDGTKRKEGESYWQFKEYASVGFSYSF</sequence>
<accession>A0A4Y8V891</accession>
<reference evidence="2 3" key="1">
    <citation type="submission" date="2019-02" db="EMBL/GenBank/DDBJ databases">
        <title>Draft Genome Sequence of the Prevotella sp. BCRC 81118, Isolated from Human Feces.</title>
        <authorList>
            <person name="Huang C.-H."/>
        </authorList>
    </citation>
    <scope>NUCLEOTIDE SEQUENCE [LARGE SCALE GENOMIC DNA]</scope>
    <source>
        <strain evidence="2 3">BCRC 81118</strain>
    </source>
</reference>
<evidence type="ECO:0000313" key="2">
    <source>
        <dbReference type="EMBL" id="TFH76099.1"/>
    </source>
</evidence>
<feature type="chain" id="PRO_5021492487" evidence="1">
    <location>
        <begin position="21"/>
        <end position="426"/>
    </location>
</feature>
<dbReference type="EMBL" id="SGVY01000058">
    <property type="protein sequence ID" value="TFH76099.1"/>
    <property type="molecule type" value="Genomic_DNA"/>
</dbReference>
<feature type="signal peptide" evidence="1">
    <location>
        <begin position="1"/>
        <end position="20"/>
    </location>
</feature>
<dbReference type="Proteomes" id="UP000297872">
    <property type="component" value="Unassembled WGS sequence"/>
</dbReference>
<name>A0A4Y8V891_9BACT</name>
<keyword evidence="1" id="KW-0732">Signal</keyword>
<dbReference type="OrthoDB" id="1495718at2"/>
<keyword evidence="3" id="KW-1185">Reference proteome</keyword>
<dbReference type="AlphaFoldDB" id="A0A4Y8V891"/>
<comment type="caution">
    <text evidence="2">The sequence shown here is derived from an EMBL/GenBank/DDBJ whole genome shotgun (WGS) entry which is preliminary data.</text>
</comment>
<organism evidence="2 3">
    <name type="scientific">Segatella hominis</name>
    <dbReference type="NCBI Taxonomy" id="2518605"/>
    <lineage>
        <taxon>Bacteria</taxon>
        <taxon>Pseudomonadati</taxon>
        <taxon>Bacteroidota</taxon>
        <taxon>Bacteroidia</taxon>
        <taxon>Bacteroidales</taxon>
        <taxon>Prevotellaceae</taxon>
        <taxon>Segatella</taxon>
    </lineage>
</organism>
<evidence type="ECO:0000313" key="3">
    <source>
        <dbReference type="Proteomes" id="UP000297872"/>
    </source>
</evidence>
<evidence type="ECO:0000256" key="1">
    <source>
        <dbReference type="SAM" id="SignalP"/>
    </source>
</evidence>
<dbReference type="GeneID" id="302996553"/>
<dbReference type="RefSeq" id="WP_134844417.1">
    <property type="nucleotide sequence ID" value="NZ_SGVY01000058.1"/>
</dbReference>
<dbReference type="Pfam" id="PF11276">
    <property type="entry name" value="DUF3078"/>
    <property type="match status" value="1"/>
</dbReference>